<evidence type="ECO:0000259" key="10">
    <source>
        <dbReference type="SMART" id="SM01081"/>
    </source>
</evidence>
<evidence type="ECO:0000256" key="4">
    <source>
        <dbReference type="ARBA" id="ARBA00022801"/>
    </source>
</evidence>
<keyword evidence="5" id="KW-0326">Glycosidase</keyword>
<dbReference type="Gene3D" id="3.20.20.80">
    <property type="entry name" value="Glycosidases"/>
    <property type="match status" value="1"/>
</dbReference>
<reference evidence="11 12" key="1">
    <citation type="submission" date="2018-06" db="EMBL/GenBank/DDBJ databases">
        <title>Pedobacter endophyticus sp. nov., an endophytic bacterium isolated from a leaf of Triticum aestivum.</title>
        <authorList>
            <person name="Zhang L."/>
        </authorList>
    </citation>
    <scope>NUCLEOTIDE SEQUENCE [LARGE SCALE GENOMIC DNA]</scope>
    <source>
        <strain evidence="11 12">CM134L-2</strain>
    </source>
</reference>
<dbReference type="AlphaFoldDB" id="A0A443Z240"/>
<dbReference type="InterPro" id="IPR017853">
    <property type="entry name" value="GH"/>
</dbReference>
<dbReference type="InterPro" id="IPR029018">
    <property type="entry name" value="Hex-like_dom2"/>
</dbReference>
<dbReference type="InterPro" id="IPR012291">
    <property type="entry name" value="CBM2_carb-bd_dom_sf"/>
</dbReference>
<dbReference type="GO" id="GO:0004563">
    <property type="term" value="F:beta-N-acetylhexosaminidase activity"/>
    <property type="evidence" value="ECO:0007669"/>
    <property type="project" value="UniProtKB-EC"/>
</dbReference>
<dbReference type="Pfam" id="PF03173">
    <property type="entry name" value="CHB_HEX"/>
    <property type="match status" value="1"/>
</dbReference>
<accession>A0A443Z240</accession>
<evidence type="ECO:0000256" key="5">
    <source>
        <dbReference type="ARBA" id="ARBA00023295"/>
    </source>
</evidence>
<dbReference type="GO" id="GO:0030203">
    <property type="term" value="P:glycosaminoglycan metabolic process"/>
    <property type="evidence" value="ECO:0007669"/>
    <property type="project" value="TreeGrafter"/>
</dbReference>
<dbReference type="GO" id="GO:0030247">
    <property type="term" value="F:polysaccharide binding"/>
    <property type="evidence" value="ECO:0007669"/>
    <property type="project" value="InterPro"/>
</dbReference>
<dbReference type="Proteomes" id="UP000284120">
    <property type="component" value="Unassembled WGS sequence"/>
</dbReference>
<dbReference type="SUPFAM" id="SSF49384">
    <property type="entry name" value="Carbohydrate-binding domain"/>
    <property type="match status" value="1"/>
</dbReference>
<dbReference type="PANTHER" id="PTHR22600:SF57">
    <property type="entry name" value="BETA-N-ACETYLHEXOSAMINIDASE"/>
    <property type="match status" value="1"/>
</dbReference>
<keyword evidence="4" id="KW-0378">Hydrolase</keyword>
<dbReference type="PANTHER" id="PTHR22600">
    <property type="entry name" value="BETA-HEXOSAMINIDASE"/>
    <property type="match status" value="1"/>
</dbReference>
<dbReference type="PRINTS" id="PR00738">
    <property type="entry name" value="GLHYDRLASE20"/>
</dbReference>
<dbReference type="InterPro" id="IPR004867">
    <property type="entry name" value="CHB_C_dom"/>
</dbReference>
<sequence>MIKMKFLYSIILCILSSVVYAQTKKTPQLDLAITWQPLENNYLKDEQGLSVLEIKNVGKTALPKNGWKLFFNFIRVITPKNADQPFNVAHLNGDLSCFTPGKNFEGLKPGESLKYEMLSNSWMVNTSDSPQGFYLVWDNSNEIVPFKPVSFVAPPDQKKFFRVGGDKETTPEMIFNANQSISNISESKLTKVFPTPVEYVENGKSLTLSSNLSIGYETGFENEANLLANDLFKLFGKKIKVSKLPSAAKPTIILLNDGSANEAYTLSVDEKGVTINAGSNAGIFYGIQSLKTLIDPAAFATDKNKEIVLTGVEVKDSPRFGYRGFMLDVARNFQPKAQILKLLDVFALYKINTLHFHLNDDEGWRLEIPALPELTNVGAKRAHANAQGSHLQPSYGSGPYIDQLPGSGYYSKEDFKEILRYATARHICVIPEIETPGHARAAIKSMDYRYQNLLKKGDKIAAEKYLLRHLEDQSVYRSVQKWNDNVMDVAMPSVYNFLETVTDEIITMYKEANAPLETIHFGGDEVPKGVWEKSPAFNRLKQSNSEVKTTADLWNYYFGKVSTMLKKKGLYLSGWEEVGLKKAVENGKSKWLVNDKFANQNVHVNVWNNLLGNEDLAYRLANGNYKVVISFVSTFYFDMAYFKKFEEPGFYWGGFTELDKPFNFIPYNYLKNQQKNYLGRQLSEKVLNEAEKLTEVGKNNIVGLQGQLWSETIKNSHHLEYLLMPRLLALAERAWSKSPDWAEEADETKAKELYGQSLSAFYNLLGKRELRRLNHYAGGFSYRVPTPGLKVNGGSVSANVQLPGFSIRYTTDGSVPTLKSPLYTQPVSIGSQLTFRTFDHAGRGSEVSKIDQVKNDGAK</sequence>
<proteinExistence type="inferred from homology"/>
<evidence type="ECO:0000313" key="11">
    <source>
        <dbReference type="EMBL" id="RWU10591.1"/>
    </source>
</evidence>
<dbReference type="Gene3D" id="2.60.40.10">
    <property type="entry name" value="Immunoglobulins"/>
    <property type="match status" value="1"/>
</dbReference>
<name>A0A443Z240_9SPHI</name>
<dbReference type="InterPro" id="IPR013783">
    <property type="entry name" value="Ig-like_fold"/>
</dbReference>
<feature type="signal peptide" evidence="9">
    <location>
        <begin position="1"/>
        <end position="21"/>
    </location>
</feature>
<dbReference type="Pfam" id="PF03174">
    <property type="entry name" value="CHB_HEX_C"/>
    <property type="match status" value="1"/>
</dbReference>
<dbReference type="SMART" id="SM01081">
    <property type="entry name" value="CHB_HEX"/>
    <property type="match status" value="1"/>
</dbReference>
<dbReference type="Gene3D" id="2.60.40.290">
    <property type="match status" value="1"/>
</dbReference>
<dbReference type="InterPro" id="IPR004866">
    <property type="entry name" value="CHB/HEX_N_dom"/>
</dbReference>
<protein>
    <recommendedName>
        <fullName evidence="3">beta-N-acetylhexosaminidase</fullName>
        <ecNumber evidence="3">3.2.1.52</ecNumber>
    </recommendedName>
    <alternativeName>
        <fullName evidence="6">Beta-N-acetylhexosaminidase</fullName>
    </alternativeName>
    <alternativeName>
        <fullName evidence="7">N-acetyl-beta-glucosaminidase</fullName>
    </alternativeName>
</protein>
<dbReference type="CDD" id="cd02847">
    <property type="entry name" value="E_set_Chitobiase_C"/>
    <property type="match status" value="1"/>
</dbReference>
<feature type="domain" description="Chitobiase/beta-hexosaminidases N-terminal" evidence="10">
    <location>
        <begin position="29"/>
        <end position="173"/>
    </location>
</feature>
<dbReference type="OrthoDB" id="1006965at2"/>
<dbReference type="InterPro" id="IPR008965">
    <property type="entry name" value="CBM2/CBM3_carb-bd_dom_sf"/>
</dbReference>
<comment type="catalytic activity">
    <reaction evidence="1">
        <text>Hydrolysis of terminal non-reducing N-acetyl-D-hexosamine residues in N-acetyl-beta-D-hexosaminides.</text>
        <dbReference type="EC" id="3.2.1.52"/>
    </reaction>
</comment>
<comment type="caution">
    <text evidence="11">The sequence shown here is derived from an EMBL/GenBank/DDBJ whole genome shotgun (WGS) entry which is preliminary data.</text>
</comment>
<evidence type="ECO:0000313" key="12">
    <source>
        <dbReference type="Proteomes" id="UP000284120"/>
    </source>
</evidence>
<dbReference type="SUPFAM" id="SSF51445">
    <property type="entry name" value="(Trans)glycosidases"/>
    <property type="match status" value="1"/>
</dbReference>
<feature type="chain" id="PRO_5019515676" description="beta-N-acetylhexosaminidase" evidence="9">
    <location>
        <begin position="22"/>
        <end position="859"/>
    </location>
</feature>
<evidence type="ECO:0000256" key="3">
    <source>
        <dbReference type="ARBA" id="ARBA00012663"/>
    </source>
</evidence>
<evidence type="ECO:0000256" key="2">
    <source>
        <dbReference type="ARBA" id="ARBA00006285"/>
    </source>
</evidence>
<dbReference type="InterPro" id="IPR014756">
    <property type="entry name" value="Ig_E-set"/>
</dbReference>
<dbReference type="InterPro" id="IPR015883">
    <property type="entry name" value="Glyco_hydro_20_cat"/>
</dbReference>
<feature type="active site" description="Proton donor" evidence="8">
    <location>
        <position position="525"/>
    </location>
</feature>
<keyword evidence="9" id="KW-0732">Signal</keyword>
<dbReference type="Pfam" id="PF00728">
    <property type="entry name" value="Glyco_hydro_20"/>
    <property type="match status" value="1"/>
</dbReference>
<dbReference type="SUPFAM" id="SSF55545">
    <property type="entry name" value="beta-N-acetylhexosaminidase-like domain"/>
    <property type="match status" value="1"/>
</dbReference>
<dbReference type="InterPro" id="IPR025705">
    <property type="entry name" value="Beta_hexosaminidase_sua/sub"/>
</dbReference>
<comment type="similarity">
    <text evidence="2">Belongs to the glycosyl hydrolase 20 family.</text>
</comment>
<evidence type="ECO:0000256" key="8">
    <source>
        <dbReference type="PIRSR" id="PIRSR625705-1"/>
    </source>
</evidence>
<dbReference type="GO" id="GO:0005975">
    <property type="term" value="P:carbohydrate metabolic process"/>
    <property type="evidence" value="ECO:0007669"/>
    <property type="project" value="InterPro"/>
</dbReference>
<evidence type="ECO:0000256" key="6">
    <source>
        <dbReference type="ARBA" id="ARBA00030512"/>
    </source>
</evidence>
<evidence type="ECO:0000256" key="9">
    <source>
        <dbReference type="SAM" id="SignalP"/>
    </source>
</evidence>
<keyword evidence="12" id="KW-1185">Reference proteome</keyword>
<dbReference type="EC" id="3.2.1.52" evidence="3"/>
<gene>
    <name evidence="11" type="ORF">DPV69_04425</name>
</gene>
<organism evidence="11 12">
    <name type="scientific">Pedobacter chitinilyticus</name>
    <dbReference type="NCBI Taxonomy" id="2233776"/>
    <lineage>
        <taxon>Bacteria</taxon>
        <taxon>Pseudomonadati</taxon>
        <taxon>Bacteroidota</taxon>
        <taxon>Sphingobacteriia</taxon>
        <taxon>Sphingobacteriales</taxon>
        <taxon>Sphingobacteriaceae</taxon>
        <taxon>Pedobacter</taxon>
    </lineage>
</organism>
<dbReference type="SUPFAM" id="SSF81296">
    <property type="entry name" value="E set domains"/>
    <property type="match status" value="1"/>
</dbReference>
<dbReference type="Pfam" id="PF02838">
    <property type="entry name" value="Glyco_hydro_20b"/>
    <property type="match status" value="1"/>
</dbReference>
<dbReference type="EMBL" id="SAYW01000001">
    <property type="protein sequence ID" value="RWU10591.1"/>
    <property type="molecule type" value="Genomic_DNA"/>
</dbReference>
<dbReference type="GO" id="GO:0016020">
    <property type="term" value="C:membrane"/>
    <property type="evidence" value="ECO:0007669"/>
    <property type="project" value="TreeGrafter"/>
</dbReference>
<dbReference type="Gene3D" id="3.30.379.10">
    <property type="entry name" value="Chitobiase/beta-hexosaminidase domain 2-like"/>
    <property type="match status" value="1"/>
</dbReference>
<dbReference type="InterPro" id="IPR015882">
    <property type="entry name" value="HEX_bac_N"/>
</dbReference>
<evidence type="ECO:0000256" key="1">
    <source>
        <dbReference type="ARBA" id="ARBA00001231"/>
    </source>
</evidence>
<evidence type="ECO:0000256" key="7">
    <source>
        <dbReference type="ARBA" id="ARBA00033000"/>
    </source>
</evidence>